<evidence type="ECO:0000313" key="1">
    <source>
        <dbReference type="EMBL" id="RLU58513.1"/>
    </source>
</evidence>
<dbReference type="Pfam" id="PF24313">
    <property type="entry name" value="Paratox"/>
    <property type="match status" value="1"/>
</dbReference>
<name>A0A3L8GPF3_STRIN</name>
<proteinExistence type="predicted"/>
<reference evidence="1 2" key="1">
    <citation type="submission" date="2018-06" db="EMBL/GenBank/DDBJ databases">
        <title>Mutators as drivers of adaptation in pathogenic bacteria and a risk factor for host jumps and vaccine escape.</title>
        <authorList>
            <person name="Barnes A.C."/>
            <person name="Silayeva O."/>
        </authorList>
    </citation>
    <scope>NUCLEOTIDE SEQUENCE [LARGE SCALE GENOMIC DNA]</scope>
    <source>
        <strain evidence="1 2">QMA0445</strain>
    </source>
</reference>
<accession>A0A3L8GPF3</accession>
<dbReference type="EMBL" id="QLQD01000023">
    <property type="protein sequence ID" value="RLU58513.1"/>
    <property type="molecule type" value="Genomic_DNA"/>
</dbReference>
<evidence type="ECO:0000313" key="2">
    <source>
        <dbReference type="Proteomes" id="UP000269148"/>
    </source>
</evidence>
<protein>
    <submittedName>
        <fullName evidence="1">Uncharacterized protein</fullName>
    </submittedName>
</protein>
<dbReference type="AlphaFoldDB" id="A0A3L8GPF3"/>
<dbReference type="CDD" id="cd19959">
    <property type="entry name" value="paratox"/>
    <property type="match status" value="1"/>
</dbReference>
<dbReference type="InterPro" id="IPR056220">
    <property type="entry name" value="Paratox-like"/>
</dbReference>
<sequence length="72" mass="8475">MLYYCKFKDAIERGFINQDTIMTSKINGQLHDYILEGEPIKPHEIITIEKVSDVLKELETRKFPNITFTEVK</sequence>
<dbReference type="Proteomes" id="UP000269148">
    <property type="component" value="Unassembled WGS sequence"/>
</dbReference>
<dbReference type="OrthoDB" id="2237278at2"/>
<gene>
    <name evidence="1" type="ORF">DIY07_02165</name>
</gene>
<dbReference type="RefSeq" id="WP_121791964.1">
    <property type="nucleotide sequence ID" value="NZ_QLQC01000026.1"/>
</dbReference>
<comment type="caution">
    <text evidence="1">The sequence shown here is derived from an EMBL/GenBank/DDBJ whole genome shotgun (WGS) entry which is preliminary data.</text>
</comment>
<organism evidence="1 2">
    <name type="scientific">Streptococcus iniae</name>
    <name type="common">Streptococcus shiloi</name>
    <dbReference type="NCBI Taxonomy" id="1346"/>
    <lineage>
        <taxon>Bacteria</taxon>
        <taxon>Bacillati</taxon>
        <taxon>Bacillota</taxon>
        <taxon>Bacilli</taxon>
        <taxon>Lactobacillales</taxon>
        <taxon>Streptococcaceae</taxon>
        <taxon>Streptococcus</taxon>
    </lineage>
</organism>